<organism evidence="2 3">
    <name type="scientific">Dreissena polymorpha</name>
    <name type="common">Zebra mussel</name>
    <name type="synonym">Mytilus polymorpha</name>
    <dbReference type="NCBI Taxonomy" id="45954"/>
    <lineage>
        <taxon>Eukaryota</taxon>
        <taxon>Metazoa</taxon>
        <taxon>Spiralia</taxon>
        <taxon>Lophotrochozoa</taxon>
        <taxon>Mollusca</taxon>
        <taxon>Bivalvia</taxon>
        <taxon>Autobranchia</taxon>
        <taxon>Heteroconchia</taxon>
        <taxon>Euheterodonta</taxon>
        <taxon>Imparidentia</taxon>
        <taxon>Neoheterodontei</taxon>
        <taxon>Myida</taxon>
        <taxon>Dreissenoidea</taxon>
        <taxon>Dreissenidae</taxon>
        <taxon>Dreissena</taxon>
    </lineage>
</organism>
<keyword evidence="3" id="KW-1185">Reference proteome</keyword>
<comment type="caution">
    <text evidence="2">The sequence shown here is derived from an EMBL/GenBank/DDBJ whole genome shotgun (WGS) entry which is preliminary data.</text>
</comment>
<feature type="region of interest" description="Disordered" evidence="1">
    <location>
        <begin position="1"/>
        <end position="60"/>
    </location>
</feature>
<proteinExistence type="predicted"/>
<dbReference type="Proteomes" id="UP000828390">
    <property type="component" value="Unassembled WGS sequence"/>
</dbReference>
<evidence type="ECO:0000313" key="2">
    <source>
        <dbReference type="EMBL" id="KAH3753151.1"/>
    </source>
</evidence>
<reference evidence="2" key="2">
    <citation type="submission" date="2020-11" db="EMBL/GenBank/DDBJ databases">
        <authorList>
            <person name="McCartney M.A."/>
            <person name="Auch B."/>
            <person name="Kono T."/>
            <person name="Mallez S."/>
            <person name="Becker A."/>
            <person name="Gohl D.M."/>
            <person name="Silverstein K.A.T."/>
            <person name="Koren S."/>
            <person name="Bechman K.B."/>
            <person name="Herman A."/>
            <person name="Abrahante J.E."/>
            <person name="Garbe J."/>
        </authorList>
    </citation>
    <scope>NUCLEOTIDE SEQUENCE</scope>
    <source>
        <strain evidence="2">Duluth1</strain>
        <tissue evidence="2">Whole animal</tissue>
    </source>
</reference>
<dbReference type="AlphaFoldDB" id="A0A9D4DQW2"/>
<name>A0A9D4DQW2_DREPO</name>
<gene>
    <name evidence="2" type="ORF">DPMN_187782</name>
</gene>
<accession>A0A9D4DQW2</accession>
<evidence type="ECO:0000313" key="3">
    <source>
        <dbReference type="Proteomes" id="UP000828390"/>
    </source>
</evidence>
<protein>
    <submittedName>
        <fullName evidence="2">Uncharacterized protein</fullName>
    </submittedName>
</protein>
<reference evidence="2" key="1">
    <citation type="journal article" date="2019" name="bioRxiv">
        <title>The Genome of the Zebra Mussel, Dreissena polymorpha: A Resource for Invasive Species Research.</title>
        <authorList>
            <person name="McCartney M.A."/>
            <person name="Auch B."/>
            <person name="Kono T."/>
            <person name="Mallez S."/>
            <person name="Zhang Y."/>
            <person name="Obille A."/>
            <person name="Becker A."/>
            <person name="Abrahante J.E."/>
            <person name="Garbe J."/>
            <person name="Badalamenti J.P."/>
            <person name="Herman A."/>
            <person name="Mangelson H."/>
            <person name="Liachko I."/>
            <person name="Sullivan S."/>
            <person name="Sone E.D."/>
            <person name="Koren S."/>
            <person name="Silverstein K.A.T."/>
            <person name="Beckman K.B."/>
            <person name="Gohl D.M."/>
        </authorList>
    </citation>
    <scope>NUCLEOTIDE SEQUENCE</scope>
    <source>
        <strain evidence="2">Duluth1</strain>
        <tissue evidence="2">Whole animal</tissue>
    </source>
</reference>
<sequence length="60" mass="6961">MPERRKMKSPSPKMTSTPKMKRKETGSDSTTDDIQKRLRFSESMSPKKGLLVSKIQYQNE</sequence>
<dbReference type="EMBL" id="JAIWYP010000010">
    <property type="protein sequence ID" value="KAH3753151.1"/>
    <property type="molecule type" value="Genomic_DNA"/>
</dbReference>
<evidence type="ECO:0000256" key="1">
    <source>
        <dbReference type="SAM" id="MobiDB-lite"/>
    </source>
</evidence>